<evidence type="ECO:0000256" key="4">
    <source>
        <dbReference type="ARBA" id="ARBA00022927"/>
    </source>
</evidence>
<feature type="domain" description="Solute-binding protein family 5" evidence="6">
    <location>
        <begin position="66"/>
        <end position="422"/>
    </location>
</feature>
<feature type="chain" id="PRO_5042136525" evidence="5">
    <location>
        <begin position="20"/>
        <end position="518"/>
    </location>
</feature>
<evidence type="ECO:0000259" key="6">
    <source>
        <dbReference type="Pfam" id="PF00496"/>
    </source>
</evidence>
<dbReference type="GO" id="GO:1904680">
    <property type="term" value="F:peptide transmembrane transporter activity"/>
    <property type="evidence" value="ECO:0007669"/>
    <property type="project" value="TreeGrafter"/>
</dbReference>
<comment type="similarity">
    <text evidence="1">Belongs to the bacterial solute-binding protein 5 family.</text>
</comment>
<reference evidence="7 8" key="1">
    <citation type="submission" date="2018-06" db="EMBL/GenBank/DDBJ databases">
        <title>The genome of Pseudomonas putida NX-1, a lignin degrader.</title>
        <authorList>
            <person name="Xu Z."/>
        </authorList>
    </citation>
    <scope>NUCLEOTIDE SEQUENCE [LARGE SCALE GENOMIC DNA]</scope>
    <source>
        <strain evidence="7 8">NX-1</strain>
    </source>
</reference>
<gene>
    <name evidence="7" type="ORF">C1S65_02955</name>
</gene>
<dbReference type="EMBL" id="CP030750">
    <property type="protein sequence ID" value="AXA23131.1"/>
    <property type="molecule type" value="Genomic_DNA"/>
</dbReference>
<evidence type="ECO:0000256" key="2">
    <source>
        <dbReference type="ARBA" id="ARBA00022729"/>
    </source>
</evidence>
<evidence type="ECO:0000313" key="7">
    <source>
        <dbReference type="EMBL" id="AXA23131.1"/>
    </source>
</evidence>
<dbReference type="InterPro" id="IPR030678">
    <property type="entry name" value="Peptide/Ni-bd"/>
</dbReference>
<dbReference type="Gene3D" id="3.40.190.10">
    <property type="entry name" value="Periplasmic binding protein-like II"/>
    <property type="match status" value="1"/>
</dbReference>
<evidence type="ECO:0000256" key="1">
    <source>
        <dbReference type="ARBA" id="ARBA00005695"/>
    </source>
</evidence>
<keyword evidence="2 5" id="KW-0732">Signal</keyword>
<dbReference type="Proteomes" id="UP000251617">
    <property type="component" value="Chromosome"/>
</dbReference>
<accession>A0AAD0L1W6</accession>
<dbReference type="AlphaFoldDB" id="A0AAD0L1W6"/>
<dbReference type="PANTHER" id="PTHR30290:SF38">
    <property type="entry name" value="D,D-DIPEPTIDE-BINDING PERIPLASMIC PROTEIN DDPA-RELATED"/>
    <property type="match status" value="1"/>
</dbReference>
<sequence>MNKTLILMTGLMASICANAQTQNTLNVALNADIRSTQPGVNRDTNSDAVVLHLFEGLVAFREDASVGPLLAKEVVTSDDGLTYTFKLRDGVTFHNGKPLTSKEVLWTWQRYMDPATQWRCTASFDGHSGAKIVDIKAPDAQTVVFTLDQPNALFLASMALPECGGSGIMHPDSVVNGEWTTPIGTGPFKLATWKPGQYVDLDRFAEYKARDEAADGYTGNKSTTLDRVHMTIIPDPAAAKAALLSRNVDMLNDVSALEAKELEALPGVRISASTTMSTSAVLFQTKDPLFSDVRMRQALAHALDTSTIVTALTEGRSKPNPSMVALGSRYHTAAQDKGWGYSPEESKRLLKEAGYKGQPIQLITNKRYPNMFDIAVYVQAMASQVGLNIQLQTMEWGTQLERYQSGNYQVMVSTYSERLDPALNYDAAAGDKSKEPRKVWDDAKARELIAEARREGEPAKRQALFDELHKDMLRDLPLIPLYNGNAITVTREYVQGQRPWPVSKPRLWMISLDNQGKS</sequence>
<keyword evidence="3" id="KW-0571">Peptide transport</keyword>
<evidence type="ECO:0000313" key="8">
    <source>
        <dbReference type="Proteomes" id="UP000251617"/>
    </source>
</evidence>
<dbReference type="InterPro" id="IPR000914">
    <property type="entry name" value="SBP_5_dom"/>
</dbReference>
<dbReference type="GO" id="GO:0015833">
    <property type="term" value="P:peptide transport"/>
    <property type="evidence" value="ECO:0007669"/>
    <property type="project" value="UniProtKB-KW"/>
</dbReference>
<dbReference type="InterPro" id="IPR039424">
    <property type="entry name" value="SBP_5"/>
</dbReference>
<dbReference type="SUPFAM" id="SSF53850">
    <property type="entry name" value="Periplasmic binding protein-like II"/>
    <property type="match status" value="1"/>
</dbReference>
<keyword evidence="4" id="KW-0653">Protein transport</keyword>
<dbReference type="PANTHER" id="PTHR30290">
    <property type="entry name" value="PERIPLASMIC BINDING COMPONENT OF ABC TRANSPORTER"/>
    <property type="match status" value="1"/>
</dbReference>
<name>A0AAD0L1W6_PSEPU</name>
<dbReference type="RefSeq" id="WP_054892856.1">
    <property type="nucleotide sequence ID" value="NZ_CP030750.1"/>
</dbReference>
<dbReference type="Gene3D" id="3.10.105.10">
    <property type="entry name" value="Dipeptide-binding Protein, Domain 3"/>
    <property type="match status" value="1"/>
</dbReference>
<proteinExistence type="inferred from homology"/>
<organism evidence="7 8">
    <name type="scientific">Pseudomonas putida</name>
    <name type="common">Arthrobacter siderocapsulatus</name>
    <dbReference type="NCBI Taxonomy" id="303"/>
    <lineage>
        <taxon>Bacteria</taxon>
        <taxon>Pseudomonadati</taxon>
        <taxon>Pseudomonadota</taxon>
        <taxon>Gammaproteobacteria</taxon>
        <taxon>Pseudomonadales</taxon>
        <taxon>Pseudomonadaceae</taxon>
        <taxon>Pseudomonas</taxon>
    </lineage>
</organism>
<dbReference type="PIRSF" id="PIRSF002741">
    <property type="entry name" value="MppA"/>
    <property type="match status" value="1"/>
</dbReference>
<dbReference type="Gene3D" id="3.90.76.10">
    <property type="entry name" value="Dipeptide-binding Protein, Domain 1"/>
    <property type="match status" value="1"/>
</dbReference>
<evidence type="ECO:0000256" key="5">
    <source>
        <dbReference type="SAM" id="SignalP"/>
    </source>
</evidence>
<dbReference type="Pfam" id="PF00496">
    <property type="entry name" value="SBP_bac_5"/>
    <property type="match status" value="1"/>
</dbReference>
<dbReference type="GO" id="GO:0030288">
    <property type="term" value="C:outer membrane-bounded periplasmic space"/>
    <property type="evidence" value="ECO:0007669"/>
    <property type="project" value="UniProtKB-ARBA"/>
</dbReference>
<evidence type="ECO:0000256" key="3">
    <source>
        <dbReference type="ARBA" id="ARBA00022856"/>
    </source>
</evidence>
<keyword evidence="4" id="KW-0813">Transport</keyword>
<feature type="signal peptide" evidence="5">
    <location>
        <begin position="1"/>
        <end position="19"/>
    </location>
</feature>
<dbReference type="GO" id="GO:0015031">
    <property type="term" value="P:protein transport"/>
    <property type="evidence" value="ECO:0007669"/>
    <property type="project" value="UniProtKB-KW"/>
</dbReference>
<protein>
    <submittedName>
        <fullName evidence="7">ABC transporter substrate-binding protein</fullName>
    </submittedName>
</protein>
<dbReference type="GO" id="GO:0043190">
    <property type="term" value="C:ATP-binding cassette (ABC) transporter complex"/>
    <property type="evidence" value="ECO:0007669"/>
    <property type="project" value="InterPro"/>
</dbReference>